<dbReference type="Proteomes" id="UP000184291">
    <property type="component" value="Unassembled WGS sequence"/>
</dbReference>
<evidence type="ECO:0000256" key="1">
    <source>
        <dbReference type="ARBA" id="ARBA00001946"/>
    </source>
</evidence>
<comment type="cofactor">
    <cofactor evidence="1 9">
        <name>Mg(2+)</name>
        <dbReference type="ChEBI" id="CHEBI:18420"/>
    </cofactor>
</comment>
<dbReference type="Gene3D" id="3.30.70.240">
    <property type="match status" value="1"/>
</dbReference>
<dbReference type="GO" id="GO:0051607">
    <property type="term" value="P:defense response to virus"/>
    <property type="evidence" value="ECO:0007669"/>
    <property type="project" value="UniProtKB-UniRule"/>
</dbReference>
<dbReference type="RefSeq" id="WP_073330852.1">
    <property type="nucleotide sequence ID" value="NZ_FQTT01000011.1"/>
</dbReference>
<reference evidence="11" key="1">
    <citation type="submission" date="2016-09" db="EMBL/GenBank/DDBJ databases">
        <authorList>
            <person name="Strepis N."/>
        </authorList>
    </citation>
    <scope>NUCLEOTIDE SEQUENCE [LARGE SCALE GENOMIC DNA]</scope>
</reference>
<dbReference type="CDD" id="cd09725">
    <property type="entry name" value="Cas2_I_II_III"/>
    <property type="match status" value="1"/>
</dbReference>
<dbReference type="NCBIfam" id="TIGR01573">
    <property type="entry name" value="cas2"/>
    <property type="match status" value="1"/>
</dbReference>
<dbReference type="HAMAP" id="MF_01471">
    <property type="entry name" value="Cas2"/>
    <property type="match status" value="1"/>
</dbReference>
<evidence type="ECO:0000256" key="9">
    <source>
        <dbReference type="HAMAP-Rule" id="MF_01471"/>
    </source>
</evidence>
<dbReference type="PANTHER" id="PTHR34405:SF3">
    <property type="entry name" value="CRISPR-ASSOCIATED ENDORIBONUCLEASE CAS2 3"/>
    <property type="match status" value="1"/>
</dbReference>
<dbReference type="EC" id="3.1.-.-" evidence="9"/>
<evidence type="ECO:0000256" key="8">
    <source>
        <dbReference type="ARBA" id="ARBA00023118"/>
    </source>
</evidence>
<keyword evidence="11" id="KW-1185">Reference proteome</keyword>
<keyword evidence="5 9" id="KW-0255">Endonuclease</keyword>
<organism evidence="10 11">
    <name type="scientific">Actinomyces glycerinitolerans</name>
    <dbReference type="NCBI Taxonomy" id="1892869"/>
    <lineage>
        <taxon>Bacteria</taxon>
        <taxon>Bacillati</taxon>
        <taxon>Actinomycetota</taxon>
        <taxon>Actinomycetes</taxon>
        <taxon>Actinomycetales</taxon>
        <taxon>Actinomycetaceae</taxon>
        <taxon>Actinomyces</taxon>
    </lineage>
</organism>
<dbReference type="GO" id="GO:0043571">
    <property type="term" value="P:maintenance of CRISPR repeat elements"/>
    <property type="evidence" value="ECO:0007669"/>
    <property type="project" value="UniProtKB-UniRule"/>
</dbReference>
<comment type="similarity">
    <text evidence="2 9">Belongs to the CRISPR-associated endoribonuclease Cas2 protein family.</text>
</comment>
<dbReference type="InterPro" id="IPR021127">
    <property type="entry name" value="CRISPR_associated_Cas2"/>
</dbReference>
<dbReference type="OrthoDB" id="9798176at2"/>
<gene>
    <name evidence="9" type="primary">cas2</name>
    <name evidence="10" type="ORF">ACGLYG10_1854</name>
</gene>
<evidence type="ECO:0000313" key="10">
    <source>
        <dbReference type="EMBL" id="SHE25629.1"/>
    </source>
</evidence>
<keyword evidence="4 9" id="KW-0479">Metal-binding</keyword>
<evidence type="ECO:0000256" key="6">
    <source>
        <dbReference type="ARBA" id="ARBA00022801"/>
    </source>
</evidence>
<evidence type="ECO:0000313" key="11">
    <source>
        <dbReference type="Proteomes" id="UP000184291"/>
    </source>
</evidence>
<keyword evidence="7 9" id="KW-0460">Magnesium</keyword>
<evidence type="ECO:0000256" key="5">
    <source>
        <dbReference type="ARBA" id="ARBA00022759"/>
    </source>
</evidence>
<evidence type="ECO:0000256" key="4">
    <source>
        <dbReference type="ARBA" id="ARBA00022723"/>
    </source>
</evidence>
<dbReference type="EMBL" id="FQTT01000011">
    <property type="protein sequence ID" value="SHE25629.1"/>
    <property type="molecule type" value="Genomic_DNA"/>
</dbReference>
<accession>A0A1M4S0D6</accession>
<comment type="subunit">
    <text evidence="9">Homodimer, forms a heterotetramer with a Cas1 homodimer.</text>
</comment>
<dbReference type="STRING" id="1892869.ACGLYG10_1854"/>
<comment type="function">
    <text evidence="9">CRISPR (clustered regularly interspaced short palindromic repeat), is an adaptive immune system that provides protection against mobile genetic elements (viruses, transposable elements and conjugative plasmids). CRISPR clusters contain sequences complementary to antecedent mobile elements and target invading nucleic acids. CRISPR clusters are transcribed and processed into CRISPR RNA (crRNA). Functions as a ssRNA-specific endoribonuclease. Involved in the integration of spacer DNA into the CRISPR cassette.</text>
</comment>
<feature type="binding site" evidence="9">
    <location>
        <position position="13"/>
    </location>
    <ligand>
        <name>Mg(2+)</name>
        <dbReference type="ChEBI" id="CHEBI:18420"/>
        <note>catalytic</note>
    </ligand>
</feature>
<sequence>MKTNRRRYLIAYDIRKPGRLRRICKLMEANGERLQYSVFICDLTRSELVHLRADGERIMNLDEDSVVIVDLGEIGEDRFTFVGRRRGLPTREAQVV</sequence>
<dbReference type="InterPro" id="IPR019199">
    <property type="entry name" value="Virulence_VapD/CRISPR_Cas2"/>
</dbReference>
<dbReference type="Pfam" id="PF09827">
    <property type="entry name" value="CRISPR_Cas2"/>
    <property type="match status" value="1"/>
</dbReference>
<keyword evidence="6 9" id="KW-0378">Hydrolase</keyword>
<dbReference type="GO" id="GO:0046872">
    <property type="term" value="F:metal ion binding"/>
    <property type="evidence" value="ECO:0007669"/>
    <property type="project" value="UniProtKB-UniRule"/>
</dbReference>
<protein>
    <recommendedName>
        <fullName evidence="9">CRISPR-associated endoribonuclease Cas2</fullName>
        <ecNumber evidence="9">3.1.-.-</ecNumber>
    </recommendedName>
</protein>
<proteinExistence type="inferred from homology"/>
<evidence type="ECO:0000256" key="2">
    <source>
        <dbReference type="ARBA" id="ARBA00009959"/>
    </source>
</evidence>
<keyword evidence="3 9" id="KW-0540">Nuclease</keyword>
<evidence type="ECO:0000256" key="7">
    <source>
        <dbReference type="ARBA" id="ARBA00022842"/>
    </source>
</evidence>
<dbReference type="PANTHER" id="PTHR34405">
    <property type="entry name" value="CRISPR-ASSOCIATED ENDORIBONUCLEASE CAS2"/>
    <property type="match status" value="1"/>
</dbReference>
<dbReference type="SUPFAM" id="SSF143430">
    <property type="entry name" value="TTP0101/SSO1404-like"/>
    <property type="match status" value="1"/>
</dbReference>
<keyword evidence="8 9" id="KW-0051">Antiviral defense</keyword>
<dbReference type="GO" id="GO:0004521">
    <property type="term" value="F:RNA endonuclease activity"/>
    <property type="evidence" value="ECO:0007669"/>
    <property type="project" value="InterPro"/>
</dbReference>
<dbReference type="GO" id="GO:0016787">
    <property type="term" value="F:hydrolase activity"/>
    <property type="evidence" value="ECO:0007669"/>
    <property type="project" value="UniProtKB-KW"/>
</dbReference>
<dbReference type="AlphaFoldDB" id="A0A1M4S0D6"/>
<name>A0A1M4S0D6_9ACTO</name>
<evidence type="ECO:0000256" key="3">
    <source>
        <dbReference type="ARBA" id="ARBA00022722"/>
    </source>
</evidence>